<feature type="domain" description="GST N-terminal" evidence="1">
    <location>
        <begin position="19"/>
        <end position="90"/>
    </location>
</feature>
<evidence type="ECO:0000259" key="2">
    <source>
        <dbReference type="Pfam" id="PF22041"/>
    </source>
</evidence>
<dbReference type="OrthoDB" id="4951845at2759"/>
<dbReference type="RefSeq" id="XP_016265014.1">
    <property type="nucleotide sequence ID" value="XM_016404009.1"/>
</dbReference>
<dbReference type="InterPro" id="IPR036249">
    <property type="entry name" value="Thioredoxin-like_sf"/>
</dbReference>
<evidence type="ECO:0000313" key="4">
    <source>
        <dbReference type="Proteomes" id="UP000053342"/>
    </source>
</evidence>
<dbReference type="EMBL" id="KN847334">
    <property type="protein sequence ID" value="KIW44798.1"/>
    <property type="molecule type" value="Genomic_DNA"/>
</dbReference>
<protein>
    <submittedName>
        <fullName evidence="3">Uncharacterized protein</fullName>
    </submittedName>
</protein>
<dbReference type="STRING" id="215243.A0A0D2DPP6"/>
<dbReference type="Pfam" id="PF13409">
    <property type="entry name" value="GST_N_2"/>
    <property type="match status" value="1"/>
</dbReference>
<dbReference type="Gene3D" id="3.40.30.10">
    <property type="entry name" value="Glutaredoxin"/>
    <property type="match status" value="1"/>
</dbReference>
<evidence type="ECO:0000313" key="3">
    <source>
        <dbReference type="EMBL" id="KIW44798.1"/>
    </source>
</evidence>
<dbReference type="GeneID" id="27355320"/>
<dbReference type="Proteomes" id="UP000053342">
    <property type="component" value="Unassembled WGS sequence"/>
</dbReference>
<dbReference type="AlphaFoldDB" id="A0A0D2DPP6"/>
<dbReference type="SUPFAM" id="SSF47616">
    <property type="entry name" value="GST C-terminal domain-like"/>
    <property type="match status" value="1"/>
</dbReference>
<dbReference type="RefSeq" id="XP_016265015.1">
    <property type="nucleotide sequence ID" value="XM_016404010.1"/>
</dbReference>
<organism evidence="3 4">
    <name type="scientific">Exophiala oligosperma</name>
    <dbReference type="NCBI Taxonomy" id="215243"/>
    <lineage>
        <taxon>Eukaryota</taxon>
        <taxon>Fungi</taxon>
        <taxon>Dikarya</taxon>
        <taxon>Ascomycota</taxon>
        <taxon>Pezizomycotina</taxon>
        <taxon>Eurotiomycetes</taxon>
        <taxon>Chaetothyriomycetidae</taxon>
        <taxon>Chaetothyriales</taxon>
        <taxon>Herpotrichiellaceae</taxon>
        <taxon>Exophiala</taxon>
    </lineage>
</organism>
<dbReference type="EMBL" id="KN847334">
    <property type="protein sequence ID" value="KIW44799.1"/>
    <property type="molecule type" value="Genomic_DNA"/>
</dbReference>
<dbReference type="VEuPathDB" id="FungiDB:PV06_03246"/>
<name>A0A0D2DPP6_9EURO</name>
<keyword evidence="4" id="KW-1185">Reference proteome</keyword>
<dbReference type="InterPro" id="IPR004045">
    <property type="entry name" value="Glutathione_S-Trfase_N"/>
</dbReference>
<sequence length="239" mass="27265">MSDQQVIFYDLPSKQGTAWSLNPWKTRLYLNYKNIPYKTEWTEYPDLAPKFEKFGIPPNETGFKYTSPTVKMPDGSYVMESRRIADALERVFPTPSMHIDSKYQAPVDAAILNCLGKMRPVFIPLVPKVFLNPRSVEHFVTSREKAIGKSLDEFGRTGDQSIKDAQPHIRELADMLAETDGPFFEGETPCYADFVVISFLRMLKGLGAVEKIYSLEGGERLKKQYQAAEAKGWLDRDSY</sequence>
<dbReference type="Gene3D" id="1.20.1050.10">
    <property type="match status" value="1"/>
</dbReference>
<dbReference type="InterPro" id="IPR054416">
    <property type="entry name" value="GST_UstS-like_C"/>
</dbReference>
<gene>
    <name evidence="3" type="ORF">PV06_03246</name>
</gene>
<dbReference type="SUPFAM" id="SSF52833">
    <property type="entry name" value="Thioredoxin-like"/>
    <property type="match status" value="1"/>
</dbReference>
<dbReference type="HOGENOM" id="CLU_011226_4_3_1"/>
<evidence type="ECO:0000259" key="1">
    <source>
        <dbReference type="Pfam" id="PF13409"/>
    </source>
</evidence>
<feature type="domain" description="Glutathione S-transferase UstS-like C-terminal" evidence="2">
    <location>
        <begin position="114"/>
        <end position="206"/>
    </location>
</feature>
<accession>A0A0D2DPP6</accession>
<dbReference type="Pfam" id="PF22041">
    <property type="entry name" value="GST_C_7"/>
    <property type="match status" value="1"/>
</dbReference>
<reference evidence="3 4" key="1">
    <citation type="submission" date="2015-01" db="EMBL/GenBank/DDBJ databases">
        <title>The Genome Sequence of Exophiala oligosperma CBS72588.</title>
        <authorList>
            <consortium name="The Broad Institute Genomics Platform"/>
            <person name="Cuomo C."/>
            <person name="de Hoog S."/>
            <person name="Gorbushina A."/>
            <person name="Stielow B."/>
            <person name="Teixiera M."/>
            <person name="Abouelleil A."/>
            <person name="Chapman S.B."/>
            <person name="Priest M."/>
            <person name="Young S.K."/>
            <person name="Wortman J."/>
            <person name="Nusbaum C."/>
            <person name="Birren B."/>
        </authorList>
    </citation>
    <scope>NUCLEOTIDE SEQUENCE [LARGE SCALE GENOMIC DNA]</scope>
    <source>
        <strain evidence="3 4">CBS 72588</strain>
    </source>
</reference>
<proteinExistence type="predicted"/>
<dbReference type="InterPro" id="IPR036282">
    <property type="entry name" value="Glutathione-S-Trfase_C_sf"/>
</dbReference>